<evidence type="ECO:0000313" key="5">
    <source>
        <dbReference type="EMBL" id="QCK84604.1"/>
    </source>
</evidence>
<name>A0A4D7QGM7_9HYPH</name>
<keyword evidence="6" id="KW-1185">Reference proteome</keyword>
<evidence type="ECO:0000256" key="3">
    <source>
        <dbReference type="SAM" id="MobiDB-lite"/>
    </source>
</evidence>
<dbReference type="SUPFAM" id="SSF52151">
    <property type="entry name" value="FabD/lysophospholipase-like"/>
    <property type="match status" value="1"/>
</dbReference>
<sequence length="577" mass="64238">MGRRHQRRRDGDCARQPRGAALARKGQGRLDRQHFLDLRPAPIAAHARLWRRQGRRHPLHDVPGRGPVEEGHPRQLRRARLDRVPRWHLGSPQDRRSRALQPGSQRDPVRPSRRARRNRQCRHVPGIAAGELGNGPDHRRRRRPVARRLKAQLHAYVTFPVTVSGLEDALADRRLPPSRRGCRTESVVAFNRAVKWLGLAVIVLALGACNSVSSRAPFSPDQVNRAGIEGFRDIRLWADAPASVFRGEIAEQERQERAAAGGRPRDRIFHVLALSGGADDGAYGAGFLAGWTARGDRPQFDLVSGVSTGALIAPLAFLGPSRDQDLKRAYTEIDASQVFEFRGLAGLLGDGLASTAPLRKMVAGYIDERLLAEVAAEHRKGRRLIAITTNLDAQRPVLWNLGAIAASGDPRALNLFRDVVIASASVPGVFEPVLLEAVVDGQRIREMHVDGGTMANTFAMPWTMYNGRLGREGRRLQLNVIANGRVDPEFQMVPESTLRIGARAMQTLMKAHNQATLREIRRLADSNGGQFQLTSIERDFTVPYDKPFQRPYMNALYAYGFERGRLGNAWRSSVQNW</sequence>
<evidence type="ECO:0000256" key="2">
    <source>
        <dbReference type="PROSITE-ProRule" id="PRU01161"/>
    </source>
</evidence>
<evidence type="ECO:0000256" key="1">
    <source>
        <dbReference type="ARBA" id="ARBA00023098"/>
    </source>
</evidence>
<feature type="active site" description="Nucleophile" evidence="2">
    <location>
        <position position="307"/>
    </location>
</feature>
<dbReference type="KEGG" id="paqt:E8L99_01785"/>
<feature type="region of interest" description="Disordered" evidence="3">
    <location>
        <begin position="52"/>
        <end position="121"/>
    </location>
</feature>
<gene>
    <name evidence="5" type="ORF">E8L99_01785</name>
</gene>
<comment type="caution">
    <text evidence="2">Lacks conserved residue(s) required for the propagation of feature annotation.</text>
</comment>
<proteinExistence type="predicted"/>
<dbReference type="GO" id="GO:0016042">
    <property type="term" value="P:lipid catabolic process"/>
    <property type="evidence" value="ECO:0007669"/>
    <property type="project" value="UniProtKB-UniRule"/>
</dbReference>
<protein>
    <submittedName>
        <fullName evidence="5">Patatin-like phospholipase family protein</fullName>
    </submittedName>
</protein>
<dbReference type="OrthoDB" id="323481at2"/>
<dbReference type="Gene3D" id="3.40.1090.10">
    <property type="entry name" value="Cytosolic phospholipase A2 catalytic domain"/>
    <property type="match status" value="1"/>
</dbReference>
<evidence type="ECO:0000259" key="4">
    <source>
        <dbReference type="PROSITE" id="PS51635"/>
    </source>
</evidence>
<accession>A0A4D7QGM7</accession>
<feature type="compositionally biased region" description="Basic residues" evidence="3">
    <location>
        <begin position="111"/>
        <end position="121"/>
    </location>
</feature>
<dbReference type="AlphaFoldDB" id="A0A4D7QGM7"/>
<dbReference type="PROSITE" id="PS51635">
    <property type="entry name" value="PNPLA"/>
    <property type="match status" value="1"/>
</dbReference>
<dbReference type="GO" id="GO:0016787">
    <property type="term" value="F:hydrolase activity"/>
    <property type="evidence" value="ECO:0007669"/>
    <property type="project" value="UniProtKB-UniRule"/>
</dbReference>
<evidence type="ECO:0000313" key="6">
    <source>
        <dbReference type="Proteomes" id="UP000298588"/>
    </source>
</evidence>
<keyword evidence="2" id="KW-0442">Lipid degradation</keyword>
<feature type="short sequence motif" description="GXSXG" evidence="2">
    <location>
        <begin position="305"/>
        <end position="309"/>
    </location>
</feature>
<dbReference type="InterPro" id="IPR002641">
    <property type="entry name" value="PNPLA_dom"/>
</dbReference>
<keyword evidence="2" id="KW-0378">Hydrolase</keyword>
<dbReference type="InterPro" id="IPR016035">
    <property type="entry name" value="Acyl_Trfase/lysoPLipase"/>
</dbReference>
<keyword evidence="1 2" id="KW-0443">Lipid metabolism</keyword>
<feature type="domain" description="PNPLA" evidence="4">
    <location>
        <begin position="272"/>
        <end position="463"/>
    </location>
</feature>
<feature type="compositionally biased region" description="Basic and acidic residues" evidence="3">
    <location>
        <begin position="59"/>
        <end position="85"/>
    </location>
</feature>
<organism evidence="5 6">
    <name type="scientific">Phreatobacter aquaticus</name>
    <dbReference type="NCBI Taxonomy" id="2570229"/>
    <lineage>
        <taxon>Bacteria</taxon>
        <taxon>Pseudomonadati</taxon>
        <taxon>Pseudomonadota</taxon>
        <taxon>Alphaproteobacteria</taxon>
        <taxon>Hyphomicrobiales</taxon>
        <taxon>Phreatobacteraceae</taxon>
        <taxon>Phreatobacter</taxon>
    </lineage>
</organism>
<dbReference type="Proteomes" id="UP000298588">
    <property type="component" value="Chromosome"/>
</dbReference>
<feature type="active site" description="Proton acceptor" evidence="2">
    <location>
        <position position="450"/>
    </location>
</feature>
<dbReference type="EMBL" id="CP039865">
    <property type="protein sequence ID" value="QCK84604.1"/>
    <property type="molecule type" value="Genomic_DNA"/>
</dbReference>
<feature type="short sequence motif" description="DGA/G" evidence="2">
    <location>
        <begin position="450"/>
        <end position="452"/>
    </location>
</feature>
<feature type="region of interest" description="Disordered" evidence="3">
    <location>
        <begin position="1"/>
        <end position="28"/>
    </location>
</feature>
<reference evidence="5 6" key="1">
    <citation type="submission" date="2019-04" db="EMBL/GenBank/DDBJ databases">
        <title>Phreatobacter aquaticus sp. nov.</title>
        <authorList>
            <person name="Choi A."/>
            <person name="Baek K."/>
        </authorList>
    </citation>
    <scope>NUCLEOTIDE SEQUENCE [LARGE SCALE GENOMIC DNA]</scope>
    <source>
        <strain evidence="5 6">NMCR1094</strain>
    </source>
</reference>
<dbReference type="Pfam" id="PF01734">
    <property type="entry name" value="Patatin"/>
    <property type="match status" value="1"/>
</dbReference>